<sequence length="379" mass="44049">MNIQVVRSSQDLDCLRPVWNELGKTNTTSPPWTTYEWFSSWYYASSEAISPYIILFLENGKPIGLAPLVRTVVRAYGMSFVQLGFISDTNPNEMIIGQSDQPRCVAALFSHLYEAEHEWDVLKLRGLRKQSTTSQVLEVFLQKSGRRWIWDNSIQSPYLPIQTDWENYYRNLSKNLRNSVRRGIKEIQRCGILKTLDYSTPDSVDAGIEIIYKISERSWQAQEGTDISSGKDGRFYATFAKAAAHRGWLNLKILFLDDHPIAFEYNICLGGTVYELKSGYDLTYRQFSPGKILMRYNVEYFISQKFSEIDFMGAADEYKLQWTKLVCPYSNLWMYAQKKKSTIHYFIRAKIISKIRHYKVLKKLQRKLGRLGSSSDKQL</sequence>
<proteinExistence type="predicted"/>
<keyword evidence="2" id="KW-0808">Transferase</keyword>
<dbReference type="RefSeq" id="WP_312643041.1">
    <property type="nucleotide sequence ID" value="NZ_CP116967.1"/>
</dbReference>
<dbReference type="AlphaFoldDB" id="A0AA96GAG9"/>
<dbReference type="Pfam" id="PF13480">
    <property type="entry name" value="Acetyltransf_6"/>
    <property type="match status" value="1"/>
</dbReference>
<dbReference type="EMBL" id="CP116967">
    <property type="protein sequence ID" value="WNM57936.1"/>
    <property type="molecule type" value="Genomic_DNA"/>
</dbReference>
<name>A0AA96GAG9_9BACT</name>
<dbReference type="InterPro" id="IPR038740">
    <property type="entry name" value="BioF2-like_GNAT_dom"/>
</dbReference>
<dbReference type="InterPro" id="IPR016181">
    <property type="entry name" value="Acyl_CoA_acyltransferase"/>
</dbReference>
<evidence type="ECO:0000259" key="1">
    <source>
        <dbReference type="Pfam" id="PF13480"/>
    </source>
</evidence>
<protein>
    <submittedName>
        <fullName evidence="2">GNAT family N-acetyltransferase</fullName>
        <ecNumber evidence="2">2.3.1.-</ecNumber>
    </submittedName>
</protein>
<organism evidence="2 3">
    <name type="scientific">Candidatus Nitrospira allomarina</name>
    <dbReference type="NCBI Taxonomy" id="3020900"/>
    <lineage>
        <taxon>Bacteria</taxon>
        <taxon>Pseudomonadati</taxon>
        <taxon>Nitrospirota</taxon>
        <taxon>Nitrospiria</taxon>
        <taxon>Nitrospirales</taxon>
        <taxon>Nitrospiraceae</taxon>
        <taxon>Nitrospira</taxon>
    </lineage>
</organism>
<gene>
    <name evidence="2" type="ORF">PP769_18480</name>
</gene>
<dbReference type="GO" id="GO:0016746">
    <property type="term" value="F:acyltransferase activity"/>
    <property type="evidence" value="ECO:0007669"/>
    <property type="project" value="UniProtKB-KW"/>
</dbReference>
<dbReference type="Gene3D" id="3.40.630.30">
    <property type="match status" value="1"/>
</dbReference>
<evidence type="ECO:0000313" key="2">
    <source>
        <dbReference type="EMBL" id="WNM57936.1"/>
    </source>
</evidence>
<reference evidence="2 3" key="1">
    <citation type="submission" date="2023-01" db="EMBL/GenBank/DDBJ databases">
        <title>Cultivation and genomic characterization of new, ubiquitous marine nitrite-oxidizing bacteria from the Nitrospirales.</title>
        <authorList>
            <person name="Mueller A.J."/>
            <person name="Daebeler A."/>
            <person name="Herbold C.W."/>
            <person name="Kirkegaard R.H."/>
            <person name="Daims H."/>
        </authorList>
    </citation>
    <scope>NUCLEOTIDE SEQUENCE [LARGE SCALE GENOMIC DNA]</scope>
    <source>
        <strain evidence="2 3">VA</strain>
    </source>
</reference>
<keyword evidence="3" id="KW-1185">Reference proteome</keyword>
<keyword evidence="2" id="KW-0012">Acyltransferase</keyword>
<dbReference type="KEGG" id="nall:PP769_18480"/>
<dbReference type="Proteomes" id="UP001302719">
    <property type="component" value="Chromosome"/>
</dbReference>
<evidence type="ECO:0000313" key="3">
    <source>
        <dbReference type="Proteomes" id="UP001302719"/>
    </source>
</evidence>
<dbReference type="EC" id="2.3.1.-" evidence="2"/>
<dbReference type="SUPFAM" id="SSF55729">
    <property type="entry name" value="Acyl-CoA N-acyltransferases (Nat)"/>
    <property type="match status" value="1"/>
</dbReference>
<accession>A0AA96GAG9</accession>
<feature type="domain" description="BioF2-like acetyltransferase" evidence="1">
    <location>
        <begin position="175"/>
        <end position="319"/>
    </location>
</feature>